<protein>
    <recommendedName>
        <fullName evidence="10">Undecaprenyl-phosphate alpha-N-acetylglucosaminyl 1-phosphate transferase</fullName>
    </recommendedName>
</protein>
<dbReference type="GO" id="GO:0009103">
    <property type="term" value="P:lipopolysaccharide biosynthetic process"/>
    <property type="evidence" value="ECO:0007669"/>
    <property type="project" value="TreeGrafter"/>
</dbReference>
<evidence type="ECO:0000256" key="4">
    <source>
        <dbReference type="ARBA" id="ARBA00022692"/>
    </source>
</evidence>
<dbReference type="GO" id="GO:0044038">
    <property type="term" value="P:cell wall macromolecule biosynthetic process"/>
    <property type="evidence" value="ECO:0007669"/>
    <property type="project" value="TreeGrafter"/>
</dbReference>
<keyword evidence="5 7" id="KW-1133">Transmembrane helix</keyword>
<keyword evidence="4 7" id="KW-0812">Transmembrane</keyword>
<evidence type="ECO:0000256" key="3">
    <source>
        <dbReference type="ARBA" id="ARBA00022679"/>
    </source>
</evidence>
<feature type="transmembrane region" description="Helical" evidence="7">
    <location>
        <begin position="187"/>
        <end position="206"/>
    </location>
</feature>
<sequence>MSSEKPLIYIFSFLFPLTLALFLTPVIKKIAEKFNVLDQPVRERKIHQKPTPLLGGVAIFLSFLITLIISWIFGWLDDGIIQVSQIWAIILGGLILMIGGILDDKYNLKPWQSFLFPVLAVVAAVGLGIVVKYVTNPFVAGTGPYDRALFYFNWVDGQIISFGAFFSFLWLLGMIYTTKFLDGLDGLVSGIGTLGALILFIVSLFWDVPMSATSVLCLILAGALLGFLKYNFYPAKIFLGEAGSTFIGFMLGVLAIISGAKIATALLIMGIPVLDVIWVIIRRLISHKHFYAGDRKHFHFRLLDAGLSHKQAVLFLYALTLIFGSSSLFLQSQDKVVAIGVLVLVMVVLAVWVTGKYRKNSQI</sequence>
<gene>
    <name evidence="8" type="ORF">COU23_02650</name>
</gene>
<keyword evidence="3" id="KW-0808">Transferase</keyword>
<dbReference type="Proteomes" id="UP000231464">
    <property type="component" value="Unassembled WGS sequence"/>
</dbReference>
<dbReference type="GO" id="GO:0005886">
    <property type="term" value="C:plasma membrane"/>
    <property type="evidence" value="ECO:0007669"/>
    <property type="project" value="UniProtKB-SubCell"/>
</dbReference>
<feature type="transmembrane region" description="Helical" evidence="7">
    <location>
        <begin position="114"/>
        <end position="134"/>
    </location>
</feature>
<comment type="caution">
    <text evidence="8">The sequence shown here is derived from an EMBL/GenBank/DDBJ whole genome shotgun (WGS) entry which is preliminary data.</text>
</comment>
<evidence type="ECO:0000313" key="8">
    <source>
        <dbReference type="EMBL" id="PIT89693.1"/>
    </source>
</evidence>
<keyword evidence="2" id="KW-1003">Cell membrane</keyword>
<feature type="transmembrane region" description="Helical" evidence="7">
    <location>
        <begin position="336"/>
        <end position="355"/>
    </location>
</feature>
<feature type="transmembrane region" description="Helical" evidence="7">
    <location>
        <begin position="6"/>
        <end position="27"/>
    </location>
</feature>
<evidence type="ECO:0000256" key="6">
    <source>
        <dbReference type="ARBA" id="ARBA00023136"/>
    </source>
</evidence>
<dbReference type="GO" id="GO:0071555">
    <property type="term" value="P:cell wall organization"/>
    <property type="evidence" value="ECO:0007669"/>
    <property type="project" value="TreeGrafter"/>
</dbReference>
<dbReference type="AlphaFoldDB" id="A0A2M6WA63"/>
<evidence type="ECO:0000256" key="2">
    <source>
        <dbReference type="ARBA" id="ARBA00022475"/>
    </source>
</evidence>
<dbReference type="CDD" id="cd06853">
    <property type="entry name" value="GT_WecA_like"/>
    <property type="match status" value="1"/>
</dbReference>
<feature type="transmembrane region" description="Helical" evidence="7">
    <location>
        <begin position="312"/>
        <end position="330"/>
    </location>
</feature>
<evidence type="ECO:0008006" key="10">
    <source>
        <dbReference type="Google" id="ProtNLM"/>
    </source>
</evidence>
<feature type="transmembrane region" description="Helical" evidence="7">
    <location>
        <begin position="154"/>
        <end position="175"/>
    </location>
</feature>
<evidence type="ECO:0000313" key="9">
    <source>
        <dbReference type="Proteomes" id="UP000231464"/>
    </source>
</evidence>
<feature type="transmembrane region" description="Helical" evidence="7">
    <location>
        <begin position="52"/>
        <end position="73"/>
    </location>
</feature>
<organism evidence="8 9">
    <name type="scientific">Candidatus Kuenenbacteria bacterium CG10_big_fil_rev_8_21_14_0_10_36_11</name>
    <dbReference type="NCBI Taxonomy" id="1974618"/>
    <lineage>
        <taxon>Bacteria</taxon>
        <taxon>Candidatus Kueneniibacteriota</taxon>
    </lineage>
</organism>
<accession>A0A2M6WA63</accession>
<comment type="subcellular location">
    <subcellularLocation>
        <location evidence="1">Cell membrane</location>
        <topology evidence="1">Multi-pass membrane protein</topology>
    </subcellularLocation>
</comment>
<dbReference type="Pfam" id="PF00953">
    <property type="entry name" value="Glycos_transf_4"/>
    <property type="match status" value="1"/>
</dbReference>
<feature type="transmembrane region" description="Helical" evidence="7">
    <location>
        <begin position="263"/>
        <end position="281"/>
    </location>
</feature>
<reference evidence="9" key="1">
    <citation type="submission" date="2017-09" db="EMBL/GenBank/DDBJ databases">
        <title>Depth-based differentiation of microbial function through sediment-hosted aquifers and enrichment of novel symbionts in the deep terrestrial subsurface.</title>
        <authorList>
            <person name="Probst A.J."/>
            <person name="Ladd B."/>
            <person name="Jarett J.K."/>
            <person name="Geller-Mcgrath D.E."/>
            <person name="Sieber C.M.K."/>
            <person name="Emerson J.B."/>
            <person name="Anantharaman K."/>
            <person name="Thomas B.C."/>
            <person name="Malmstrom R."/>
            <person name="Stieglmeier M."/>
            <person name="Klingl A."/>
            <person name="Woyke T."/>
            <person name="Ryan C.M."/>
            <person name="Banfield J.F."/>
        </authorList>
    </citation>
    <scope>NUCLEOTIDE SEQUENCE [LARGE SCALE GENOMIC DNA]</scope>
</reference>
<feature type="transmembrane region" description="Helical" evidence="7">
    <location>
        <begin position="212"/>
        <end position="230"/>
    </location>
</feature>
<dbReference type="GO" id="GO:0016780">
    <property type="term" value="F:phosphotransferase activity, for other substituted phosphate groups"/>
    <property type="evidence" value="ECO:0007669"/>
    <property type="project" value="InterPro"/>
</dbReference>
<keyword evidence="6 7" id="KW-0472">Membrane</keyword>
<proteinExistence type="predicted"/>
<evidence type="ECO:0000256" key="5">
    <source>
        <dbReference type="ARBA" id="ARBA00022989"/>
    </source>
</evidence>
<evidence type="ECO:0000256" key="7">
    <source>
        <dbReference type="SAM" id="Phobius"/>
    </source>
</evidence>
<feature type="transmembrane region" description="Helical" evidence="7">
    <location>
        <begin position="79"/>
        <end position="102"/>
    </location>
</feature>
<name>A0A2M6WA63_9BACT</name>
<dbReference type="InterPro" id="IPR000715">
    <property type="entry name" value="Glycosyl_transferase_4"/>
</dbReference>
<dbReference type="PANTHER" id="PTHR22926">
    <property type="entry name" value="PHOSPHO-N-ACETYLMURAMOYL-PENTAPEPTIDE-TRANSFERASE"/>
    <property type="match status" value="1"/>
</dbReference>
<evidence type="ECO:0000256" key="1">
    <source>
        <dbReference type="ARBA" id="ARBA00004651"/>
    </source>
</evidence>
<dbReference type="EMBL" id="PFBP01000040">
    <property type="protein sequence ID" value="PIT89693.1"/>
    <property type="molecule type" value="Genomic_DNA"/>
</dbReference>
<dbReference type="PANTHER" id="PTHR22926:SF3">
    <property type="entry name" value="UNDECAPRENYL-PHOSPHATE ALPHA-N-ACETYLGLUCOSAMINYL 1-PHOSPHATE TRANSFERASE"/>
    <property type="match status" value="1"/>
</dbReference>
<feature type="transmembrane region" description="Helical" evidence="7">
    <location>
        <begin position="237"/>
        <end position="257"/>
    </location>
</feature>